<dbReference type="Proteomes" id="UP000034643">
    <property type="component" value="Unassembled WGS sequence"/>
</dbReference>
<evidence type="ECO:0000313" key="3">
    <source>
        <dbReference type="Proteomes" id="UP000034643"/>
    </source>
</evidence>
<gene>
    <name evidence="2" type="ORF">UX34_C0001G0035</name>
</gene>
<evidence type="ECO:0000313" key="2">
    <source>
        <dbReference type="EMBL" id="KKU25241.1"/>
    </source>
</evidence>
<feature type="compositionally biased region" description="Basic and acidic residues" evidence="1">
    <location>
        <begin position="116"/>
        <end position="126"/>
    </location>
</feature>
<proteinExistence type="predicted"/>
<comment type="caution">
    <text evidence="2">The sequence shown here is derived from an EMBL/GenBank/DDBJ whole genome shotgun (WGS) entry which is preliminary data.</text>
</comment>
<reference evidence="2 3" key="1">
    <citation type="journal article" date="2015" name="Nature">
        <title>rRNA introns, odd ribosomes, and small enigmatic genomes across a large radiation of phyla.</title>
        <authorList>
            <person name="Brown C.T."/>
            <person name="Hug L.A."/>
            <person name="Thomas B.C."/>
            <person name="Sharon I."/>
            <person name="Castelle C.J."/>
            <person name="Singh A."/>
            <person name="Wilkins M.J."/>
            <person name="Williams K.H."/>
            <person name="Banfield J.F."/>
        </authorList>
    </citation>
    <scope>NUCLEOTIDE SEQUENCE [LARGE SCALE GENOMIC DNA]</scope>
</reference>
<protein>
    <submittedName>
        <fullName evidence="2">Uncharacterized protein</fullName>
    </submittedName>
</protein>
<evidence type="ECO:0000256" key="1">
    <source>
        <dbReference type="SAM" id="MobiDB-lite"/>
    </source>
</evidence>
<feature type="region of interest" description="Disordered" evidence="1">
    <location>
        <begin position="80"/>
        <end position="132"/>
    </location>
</feature>
<sequence>MKKTVKQVAKQIAQEPFEILKQAGKQVAGEETLKYQQPHEVPQTPGPVTPELKEKIKEKDTRLIEALEKEIEDIRAQKKMEEQKRIEEAPQETPKPLVEPSTKRSRKLFSFGAKTQAERQKTRVEKPLPPSG</sequence>
<accession>A0A0G1NXN8</accession>
<name>A0A0G1NXN8_9BACT</name>
<dbReference type="AlphaFoldDB" id="A0A0G1NXN8"/>
<dbReference type="EMBL" id="LCLV01000001">
    <property type="protein sequence ID" value="KKU25241.1"/>
    <property type="molecule type" value="Genomic_DNA"/>
</dbReference>
<organism evidence="2 3">
    <name type="scientific">Candidatus Woesebacteria bacterium GW2011_GWF1_46_13</name>
    <dbReference type="NCBI Taxonomy" id="1618602"/>
    <lineage>
        <taxon>Bacteria</taxon>
        <taxon>Candidatus Woeseibacteriota</taxon>
    </lineage>
</organism>